<dbReference type="EMBL" id="BAABHS010000015">
    <property type="protein sequence ID" value="GAA4972528.1"/>
    <property type="molecule type" value="Genomic_DNA"/>
</dbReference>
<dbReference type="PROSITE" id="PS50082">
    <property type="entry name" value="WD_REPEATS_2"/>
    <property type="match status" value="1"/>
</dbReference>
<sequence>MAAMATRATRPAPDWERQVDDVPAALAVSGGLCVVACARGGVHLLDVVTGQAIAKLWLPGGAHRVGFSPDGAVAAVAGPCGYALWRVADGAVLMRATDDPARFAWADGNLCAVAYGGSVVVYDAASGVERWRPVDGAVPVDDLTWFDRGRSVAAAVGGDVYAYSARGRVAAWSYPAPVRVLAGGTDGAWLCAAGDGPGVFIRGVGGTSEDLPTPTPALIDGLALDESGQWLAAQSDGGLTVWDLAARGGRMRPKPRRLDASIGLGVAAWRPTARGAVIATGGGDGAVAVWDARAGSVRRAASPSVRWYAGAPVTALAWAGSEVLVYADAAGRVTARAPE</sequence>
<dbReference type="Gene3D" id="2.130.10.10">
    <property type="entry name" value="YVTN repeat-like/Quinoprotein amine dehydrogenase"/>
    <property type="match status" value="2"/>
</dbReference>
<comment type="caution">
    <text evidence="2">The sequence shown here is derived from an EMBL/GenBank/DDBJ whole genome shotgun (WGS) entry which is preliminary data.</text>
</comment>
<evidence type="ECO:0000313" key="2">
    <source>
        <dbReference type="EMBL" id="GAA4972528.1"/>
    </source>
</evidence>
<evidence type="ECO:0000313" key="3">
    <source>
        <dbReference type="Proteomes" id="UP001500466"/>
    </source>
</evidence>
<name>A0ABP9HJP6_9ACTN</name>
<accession>A0ABP9HJP6</accession>
<proteinExistence type="predicted"/>
<gene>
    <name evidence="2" type="ORF">GCM10023205_43430</name>
</gene>
<protein>
    <submittedName>
        <fullName evidence="2">Uncharacterized protein</fullName>
    </submittedName>
</protein>
<dbReference type="InterPro" id="IPR001680">
    <property type="entry name" value="WD40_rpt"/>
</dbReference>
<dbReference type="InterPro" id="IPR011047">
    <property type="entry name" value="Quinoprotein_ADH-like_sf"/>
</dbReference>
<organism evidence="2 3">
    <name type="scientific">Yinghuangia aomiensis</name>
    <dbReference type="NCBI Taxonomy" id="676205"/>
    <lineage>
        <taxon>Bacteria</taxon>
        <taxon>Bacillati</taxon>
        <taxon>Actinomycetota</taxon>
        <taxon>Actinomycetes</taxon>
        <taxon>Kitasatosporales</taxon>
        <taxon>Streptomycetaceae</taxon>
        <taxon>Yinghuangia</taxon>
    </lineage>
</organism>
<dbReference type="InterPro" id="IPR015943">
    <property type="entry name" value="WD40/YVTN_repeat-like_dom_sf"/>
</dbReference>
<dbReference type="Proteomes" id="UP001500466">
    <property type="component" value="Unassembled WGS sequence"/>
</dbReference>
<keyword evidence="3" id="KW-1185">Reference proteome</keyword>
<feature type="repeat" description="WD" evidence="1">
    <location>
        <begin position="275"/>
        <end position="300"/>
    </location>
</feature>
<keyword evidence="1" id="KW-0853">WD repeat</keyword>
<reference evidence="3" key="1">
    <citation type="journal article" date="2019" name="Int. J. Syst. Evol. Microbiol.">
        <title>The Global Catalogue of Microorganisms (GCM) 10K type strain sequencing project: providing services to taxonomists for standard genome sequencing and annotation.</title>
        <authorList>
            <consortium name="The Broad Institute Genomics Platform"/>
            <consortium name="The Broad Institute Genome Sequencing Center for Infectious Disease"/>
            <person name="Wu L."/>
            <person name="Ma J."/>
        </authorList>
    </citation>
    <scope>NUCLEOTIDE SEQUENCE [LARGE SCALE GENOMIC DNA]</scope>
    <source>
        <strain evidence="3">JCM 17986</strain>
    </source>
</reference>
<dbReference type="SUPFAM" id="SSF50998">
    <property type="entry name" value="Quinoprotein alcohol dehydrogenase-like"/>
    <property type="match status" value="1"/>
</dbReference>
<evidence type="ECO:0000256" key="1">
    <source>
        <dbReference type="PROSITE-ProRule" id="PRU00221"/>
    </source>
</evidence>